<sequence>MDAIRNSRKRNHRSPPPSSTLTRSRTQLLLHRNRSGQIRSDPVPIQEKHYPVPVPFVGNVATQRFSDLYICKEYCESDSDDNVLVKDLRKKAKHGDGDLACAKTKDLRARRVYSPLSSAGASSGVIGSALSNVSAVDSDEEIAKLGFGSESSTQNVVIEPTEVPELGFGSHSSGKNGNARVIDGKIQPAEITDLGLSCEPQNFDRGNIESSYESPKLQVHVQNGGGNAGDCSEKIDDLGEEHVLTTPPDAVICSNIEVNTDARKTEETLLTEGFSGTKDGLRNSSILKSKSVLKPRLPGRLFKAPGSVNYRRLMNIMGADFGIPKLSGQGLKLPLSSDNHEGSKPETVTDSCIMGDTEEVNDECLSMPSVDLNDKCSSESKVDPTAGFCGARDVGNALDHGDYKQGSINGNNLDCDKATNQNSDSEQLDVLNEGCTAMAHDNIVLSVDQMQIMPKDACHVKPMDLTKSTQENAIEALCPKADTRNEPLKSKYVNRPYLHGKLIKTPGSVNYKRLLPYLKNLTKDDSGTSKFGDQTHHNKDGANLYAQEFQLPLPSQSEEASMNRKMSVCDLVQDRADSNALENDILVNPANMSSHGNRPKLTSSQDFTELPMQLDAKEMVHECLSGPSVQVHSDECLSESMINPCSVMMDFHCAKTVPDGGFNQVHNTISRQNSSEPPPKDQNLLNINDDIPNISFEHHSSNEKGFTVDYDEREQFVNLEEHESVSRCPPKGQSLCQLDPNMLDTKESETSGHAISKSDDAVVLSHVSISNEKPRPELPEIAAHGGDKAGSLLNGLVYGSKMPSKGSNKKNASFSGEIENGSQSKTTQVLNRCPRMKLFKHAGSFNYKRLLPILLETVESNSCASNNDHHSKVQKLLDHRPLPISDGCVSMDDSTGNSGAQQETELQACDLNIDSSSPISQLQDKQIILNGLYQLENSVGSPISVHRDLLVTPSGPITDEVITREEEATPVLSTEEKSPETLGCLSKLKVTDQFRSPAADFRKGILRRNPRGCRGLCTCLNCASFRLHAERAFEFSRNQLLDAEEVAQDLMKEVSHLRNMLESYTDSDSVNDTPIFNGSQVKEACRKAFETEQLAKDRLSQMNDDLNIHCRTPNLQRPSVKFSDHVKEKIIQPDR</sequence>
<name>A0ACB0M9H7_TRIPR</name>
<dbReference type="EMBL" id="CASHSV030000823">
    <property type="protein sequence ID" value="CAJ2677517.1"/>
    <property type="molecule type" value="Genomic_DNA"/>
</dbReference>
<protein>
    <submittedName>
        <fullName evidence="1">Uncharacterized protein</fullName>
    </submittedName>
</protein>
<proteinExistence type="predicted"/>
<reference evidence="1" key="1">
    <citation type="submission" date="2023-10" db="EMBL/GenBank/DDBJ databases">
        <authorList>
            <person name="Rodriguez Cubillos JULIANA M."/>
            <person name="De Vega J."/>
        </authorList>
    </citation>
    <scope>NUCLEOTIDE SEQUENCE</scope>
</reference>
<keyword evidence="2" id="KW-1185">Reference proteome</keyword>
<organism evidence="1 2">
    <name type="scientific">Trifolium pratense</name>
    <name type="common">Red clover</name>
    <dbReference type="NCBI Taxonomy" id="57577"/>
    <lineage>
        <taxon>Eukaryota</taxon>
        <taxon>Viridiplantae</taxon>
        <taxon>Streptophyta</taxon>
        <taxon>Embryophyta</taxon>
        <taxon>Tracheophyta</taxon>
        <taxon>Spermatophyta</taxon>
        <taxon>Magnoliopsida</taxon>
        <taxon>eudicotyledons</taxon>
        <taxon>Gunneridae</taxon>
        <taxon>Pentapetalae</taxon>
        <taxon>rosids</taxon>
        <taxon>fabids</taxon>
        <taxon>Fabales</taxon>
        <taxon>Fabaceae</taxon>
        <taxon>Papilionoideae</taxon>
        <taxon>50 kb inversion clade</taxon>
        <taxon>NPAAA clade</taxon>
        <taxon>Hologalegina</taxon>
        <taxon>IRL clade</taxon>
        <taxon>Trifolieae</taxon>
        <taxon>Trifolium</taxon>
    </lineage>
</organism>
<evidence type="ECO:0000313" key="2">
    <source>
        <dbReference type="Proteomes" id="UP001177021"/>
    </source>
</evidence>
<dbReference type="Proteomes" id="UP001177021">
    <property type="component" value="Unassembled WGS sequence"/>
</dbReference>
<accession>A0ACB0M9H7</accession>
<evidence type="ECO:0000313" key="1">
    <source>
        <dbReference type="EMBL" id="CAJ2677517.1"/>
    </source>
</evidence>
<comment type="caution">
    <text evidence="1">The sequence shown here is derived from an EMBL/GenBank/DDBJ whole genome shotgun (WGS) entry which is preliminary data.</text>
</comment>
<gene>
    <name evidence="1" type="ORF">MILVUS5_LOCUS40001</name>
</gene>